<gene>
    <name evidence="1" type="ORF">ENS19_00960</name>
</gene>
<dbReference type="AlphaFoldDB" id="A0A7C3J3M2"/>
<organism evidence="1">
    <name type="scientific">Candidatus Methanomethylicus mesodigestus</name>
    <dbReference type="NCBI Taxonomy" id="1867258"/>
    <lineage>
        <taxon>Archaea</taxon>
        <taxon>Thermoproteota</taxon>
        <taxon>Methanosuratincolia</taxon>
        <taxon>Candidatus Methanomethylicales</taxon>
        <taxon>Candidatus Methanomethylicaceae</taxon>
        <taxon>Candidatus Methanomethylicus</taxon>
    </lineage>
</organism>
<reference evidence="1" key="1">
    <citation type="journal article" date="2020" name="mSystems">
        <title>Genome- and Community-Level Interaction Insights into Carbon Utilization and Element Cycling Functions of Hydrothermarchaeota in Hydrothermal Sediment.</title>
        <authorList>
            <person name="Zhou Z."/>
            <person name="Liu Y."/>
            <person name="Xu W."/>
            <person name="Pan J."/>
            <person name="Luo Z.H."/>
            <person name="Li M."/>
        </authorList>
    </citation>
    <scope>NUCLEOTIDE SEQUENCE [LARGE SCALE GENOMIC DNA]</scope>
    <source>
        <strain evidence="1">SpSt-468</strain>
    </source>
</reference>
<proteinExistence type="predicted"/>
<comment type="caution">
    <text evidence="1">The sequence shown here is derived from an EMBL/GenBank/DDBJ whole genome shotgun (WGS) entry which is preliminary data.</text>
</comment>
<evidence type="ECO:0000313" key="1">
    <source>
        <dbReference type="EMBL" id="HFK19833.1"/>
    </source>
</evidence>
<accession>A0A7C3J3M2</accession>
<name>A0A7C3J3M2_9CREN</name>
<sequence>MRSAVERGEEHARRAGHRFNLIVRALPQYPSSGMTVDELLAKLKRIGYREDFDQLGTDLAVLLERGEISSSLADGRAVYWVLPKGLFEARKRVALIKLHNTEISEEDLQALEKIARRGKEPP</sequence>
<protein>
    <submittedName>
        <fullName evidence="1">Uncharacterized protein</fullName>
    </submittedName>
</protein>
<dbReference type="EMBL" id="DSTX01000001">
    <property type="protein sequence ID" value="HFK19833.1"/>
    <property type="molecule type" value="Genomic_DNA"/>
</dbReference>